<accession>A0A7Z7JIF9</accession>
<evidence type="ECO:0000313" key="2">
    <source>
        <dbReference type="Proteomes" id="UP000257139"/>
    </source>
</evidence>
<dbReference type="Proteomes" id="UP000257139">
    <property type="component" value="Unassembled WGS sequence"/>
</dbReference>
<sequence>MTTTDLPIAESPAGMAHINAAPTEVAPVVPMEAGGAAEGASDRVDDVETELIAMEASADALRKEGLISTADLEKKKAEVERTRKLFRELSPEDRQAIVRRRRELGRQILDRELAGAAVVAVSLKLNHTRLRPLFEQWWPYMNRMSLNLQRFGQSTFSKSELATIEAFLERELAKLEDYVDEQLRVARAYREQRESEMRAKDDIIFQPTITRPSVDIEVQAFSRFAVRALQVLIKFDQAMDQFDFMVWNGIRDMTDVNEEVTRFLRKFQPLGLRSYTTHLKLMTTVRGV</sequence>
<evidence type="ECO:0000313" key="1">
    <source>
        <dbReference type="EMBL" id="SPC25920.1"/>
    </source>
</evidence>
<name>A0A7Z7JIF9_9BURK</name>
<gene>
    <name evidence="1" type="ORF">CBM2594_U20107</name>
</gene>
<dbReference type="EMBL" id="OGUU01000049">
    <property type="protein sequence ID" value="SPC25920.1"/>
    <property type="molecule type" value="Genomic_DNA"/>
</dbReference>
<dbReference type="RefSeq" id="WP_115737224.1">
    <property type="nucleotide sequence ID" value="NZ_JABTYD010000006.1"/>
</dbReference>
<comment type="caution">
    <text evidence="1">The sequence shown here is derived from an EMBL/GenBank/DDBJ whole genome shotgun (WGS) entry which is preliminary data.</text>
</comment>
<protein>
    <submittedName>
        <fullName evidence="1">Uncharacterized protein</fullName>
    </submittedName>
</protein>
<organism evidence="1 2">
    <name type="scientific">Cupriavidus taiwanensis</name>
    <dbReference type="NCBI Taxonomy" id="164546"/>
    <lineage>
        <taxon>Bacteria</taxon>
        <taxon>Pseudomonadati</taxon>
        <taxon>Pseudomonadota</taxon>
        <taxon>Betaproteobacteria</taxon>
        <taxon>Burkholderiales</taxon>
        <taxon>Burkholderiaceae</taxon>
        <taxon>Cupriavidus</taxon>
    </lineage>
</organism>
<reference evidence="1 2" key="1">
    <citation type="submission" date="2018-01" db="EMBL/GenBank/DDBJ databases">
        <authorList>
            <person name="Clerissi C."/>
        </authorList>
    </citation>
    <scope>NUCLEOTIDE SEQUENCE [LARGE SCALE GENOMIC DNA]</scope>
    <source>
        <strain evidence="1">Cupriavidus taiwanensis STM 6021</strain>
    </source>
</reference>
<dbReference type="AlphaFoldDB" id="A0A7Z7JIF9"/>
<proteinExistence type="predicted"/>